<evidence type="ECO:0000313" key="4">
    <source>
        <dbReference type="Proteomes" id="UP000030672"/>
    </source>
</evidence>
<dbReference type="HOGENOM" id="CLU_1128860_0_0_1"/>
<evidence type="ECO:0000313" key="3">
    <source>
        <dbReference type="EMBL" id="KEQ66246.1"/>
    </source>
</evidence>
<evidence type="ECO:0000256" key="2">
    <source>
        <dbReference type="SAM" id="MobiDB-lite"/>
    </source>
</evidence>
<keyword evidence="1" id="KW-0175">Coiled coil</keyword>
<feature type="region of interest" description="Disordered" evidence="2">
    <location>
        <begin position="142"/>
        <end position="218"/>
    </location>
</feature>
<organism evidence="3 4">
    <name type="scientific">Aureobasidium melanogenum (strain CBS 110374)</name>
    <name type="common">Aureobasidium pullulans var. melanogenum</name>
    <dbReference type="NCBI Taxonomy" id="1043003"/>
    <lineage>
        <taxon>Eukaryota</taxon>
        <taxon>Fungi</taxon>
        <taxon>Dikarya</taxon>
        <taxon>Ascomycota</taxon>
        <taxon>Pezizomycotina</taxon>
        <taxon>Dothideomycetes</taxon>
        <taxon>Dothideomycetidae</taxon>
        <taxon>Dothideales</taxon>
        <taxon>Saccotheciaceae</taxon>
        <taxon>Aureobasidium</taxon>
    </lineage>
</organism>
<name>A0A074WV39_AURM1</name>
<dbReference type="Gene3D" id="1.20.5.170">
    <property type="match status" value="1"/>
</dbReference>
<feature type="region of interest" description="Disordered" evidence="2">
    <location>
        <begin position="227"/>
        <end position="246"/>
    </location>
</feature>
<dbReference type="RefSeq" id="XP_040883269.1">
    <property type="nucleotide sequence ID" value="XM_041027410.1"/>
</dbReference>
<gene>
    <name evidence="3" type="ORF">M437DRAFT_80744</name>
</gene>
<dbReference type="Proteomes" id="UP000030672">
    <property type="component" value="Unassembled WGS sequence"/>
</dbReference>
<dbReference type="GeneID" id="63920783"/>
<sequence>MTQSLRQMIEDAQSQIEDTQSEVRDMRAENARLRADNANLRADNANLRAQNNGMGDFLANDLMPKVIELNNASRLHRKKVSYIENQMTQLPQQIRQELLDKAVPVLEQSVKRSFAQNRRAIMAADDDQDSSHQIMEITEEEWAQSLESDSIPETEATDAPRRRVKINGPRGPRPQTPDEEPARDTTEEAVPGPRMPRSAAVSNQRITRSAAKGRGVAVPSLVNLEPDPFKAAQKRKGKSYRPRRTF</sequence>
<dbReference type="EMBL" id="KL584825">
    <property type="protein sequence ID" value="KEQ66246.1"/>
    <property type="molecule type" value="Genomic_DNA"/>
</dbReference>
<keyword evidence="4" id="KW-1185">Reference proteome</keyword>
<accession>A0A074WV39</accession>
<reference evidence="3 4" key="1">
    <citation type="journal article" date="2014" name="BMC Genomics">
        <title>Genome sequencing of four Aureobasidium pullulans varieties: biotechnological potential, stress tolerance, and description of new species.</title>
        <authorList>
            <person name="Gostin Ar C."/>
            <person name="Ohm R.A."/>
            <person name="Kogej T."/>
            <person name="Sonjak S."/>
            <person name="Turk M."/>
            <person name="Zajc J."/>
            <person name="Zalar P."/>
            <person name="Grube M."/>
            <person name="Sun H."/>
            <person name="Han J."/>
            <person name="Sharma A."/>
            <person name="Chiniquy J."/>
            <person name="Ngan C.Y."/>
            <person name="Lipzen A."/>
            <person name="Barry K."/>
            <person name="Grigoriev I.V."/>
            <person name="Gunde-Cimerman N."/>
        </authorList>
    </citation>
    <scope>NUCLEOTIDE SEQUENCE [LARGE SCALE GENOMIC DNA]</scope>
    <source>
        <strain evidence="3 4">CBS 110374</strain>
    </source>
</reference>
<protein>
    <submittedName>
        <fullName evidence="3">Uncharacterized protein</fullName>
    </submittedName>
</protein>
<evidence type="ECO:0000256" key="1">
    <source>
        <dbReference type="SAM" id="Coils"/>
    </source>
</evidence>
<feature type="compositionally biased region" description="Basic residues" evidence="2">
    <location>
        <begin position="232"/>
        <end position="246"/>
    </location>
</feature>
<feature type="coiled-coil region" evidence="1">
    <location>
        <begin position="2"/>
        <end position="50"/>
    </location>
</feature>
<dbReference type="AlphaFoldDB" id="A0A074WV39"/>
<proteinExistence type="predicted"/>